<evidence type="ECO:0000313" key="2">
    <source>
        <dbReference type="Proteomes" id="UP000634136"/>
    </source>
</evidence>
<reference evidence="1" key="1">
    <citation type="submission" date="2020-09" db="EMBL/GenBank/DDBJ databases">
        <title>Genome-Enabled Discovery of Anthraquinone Biosynthesis in Senna tora.</title>
        <authorList>
            <person name="Kang S.-H."/>
            <person name="Pandey R.P."/>
            <person name="Lee C.-M."/>
            <person name="Sim J.-S."/>
            <person name="Jeong J.-T."/>
            <person name="Choi B.-S."/>
            <person name="Jung M."/>
            <person name="Ginzburg D."/>
            <person name="Zhao K."/>
            <person name="Won S.Y."/>
            <person name="Oh T.-J."/>
            <person name="Yu Y."/>
            <person name="Kim N.-H."/>
            <person name="Lee O.R."/>
            <person name="Lee T.-H."/>
            <person name="Bashyal P."/>
            <person name="Kim T.-S."/>
            <person name="Lee W.-H."/>
            <person name="Kawkins C."/>
            <person name="Kim C.-K."/>
            <person name="Kim J.S."/>
            <person name="Ahn B.O."/>
            <person name="Rhee S.Y."/>
            <person name="Sohng J.K."/>
        </authorList>
    </citation>
    <scope>NUCLEOTIDE SEQUENCE</scope>
    <source>
        <tissue evidence="1">Leaf</tissue>
    </source>
</reference>
<comment type="caution">
    <text evidence="1">The sequence shown here is derived from an EMBL/GenBank/DDBJ whole genome shotgun (WGS) entry which is preliminary data.</text>
</comment>
<dbReference type="AlphaFoldDB" id="A0A834SEC4"/>
<keyword evidence="2" id="KW-1185">Reference proteome</keyword>
<name>A0A834SEC4_9FABA</name>
<accession>A0A834SEC4</accession>
<sequence length="199" mass="22509">MMKFYLDSAFITLIGEQKPAQYIESSLPLEMLLEDTPVDLKALLQQYHAVFMVPQPRLHNQQISLQEHPPHVKVGNHIIVHVPLPLLTTKQGPVVSSFAILATQQVQVGTLWETDVLVTWEDLSPPTLFDIEDKVNGGADVMHRKPLGQEEGNEASGQLESDPGKLVDQQLWKSLRMKRPTWHVTGNVDKRRVTNLERV</sequence>
<protein>
    <submittedName>
        <fullName evidence="1">Polyprotein</fullName>
    </submittedName>
</protein>
<organism evidence="1 2">
    <name type="scientific">Senna tora</name>
    <dbReference type="NCBI Taxonomy" id="362788"/>
    <lineage>
        <taxon>Eukaryota</taxon>
        <taxon>Viridiplantae</taxon>
        <taxon>Streptophyta</taxon>
        <taxon>Embryophyta</taxon>
        <taxon>Tracheophyta</taxon>
        <taxon>Spermatophyta</taxon>
        <taxon>Magnoliopsida</taxon>
        <taxon>eudicotyledons</taxon>
        <taxon>Gunneridae</taxon>
        <taxon>Pentapetalae</taxon>
        <taxon>rosids</taxon>
        <taxon>fabids</taxon>
        <taxon>Fabales</taxon>
        <taxon>Fabaceae</taxon>
        <taxon>Caesalpinioideae</taxon>
        <taxon>Cassia clade</taxon>
        <taxon>Senna</taxon>
    </lineage>
</organism>
<evidence type="ECO:0000313" key="1">
    <source>
        <dbReference type="EMBL" id="KAF7801774.1"/>
    </source>
</evidence>
<dbReference type="Proteomes" id="UP000634136">
    <property type="component" value="Unassembled WGS sequence"/>
</dbReference>
<proteinExistence type="predicted"/>
<gene>
    <name evidence="1" type="ORF">G2W53_040885</name>
</gene>
<dbReference type="EMBL" id="JAAIUW010000013">
    <property type="protein sequence ID" value="KAF7801774.1"/>
    <property type="molecule type" value="Genomic_DNA"/>
</dbReference>